<evidence type="ECO:0000256" key="3">
    <source>
        <dbReference type="ARBA" id="ARBA00023274"/>
    </source>
</evidence>
<evidence type="ECO:0000313" key="8">
    <source>
        <dbReference type="Proteomes" id="UP000005326"/>
    </source>
</evidence>
<dbReference type="Proteomes" id="UP000005326">
    <property type="component" value="Unassembled WGS sequence"/>
</dbReference>
<comment type="similarity">
    <text evidence="1 4 5">Belongs to the bacterial ribosomal protein bS18 family.</text>
</comment>
<gene>
    <name evidence="4 7" type="primary">rpsR</name>
    <name evidence="7" type="ORF">EUBSIR_01451</name>
</gene>
<dbReference type="InterPro" id="IPR001648">
    <property type="entry name" value="Ribosomal_bS18"/>
</dbReference>
<keyword evidence="4" id="KW-0699">rRNA-binding</keyword>
<dbReference type="GO" id="GO:0070181">
    <property type="term" value="F:small ribosomal subunit rRNA binding"/>
    <property type="evidence" value="ECO:0007669"/>
    <property type="project" value="TreeGrafter"/>
</dbReference>
<protein>
    <recommendedName>
        <fullName evidence="4">Small ribosomal subunit protein bS18</fullName>
    </recommendedName>
</protein>
<reference evidence="7" key="1">
    <citation type="submission" date="2007-10" db="EMBL/GenBank/DDBJ databases">
        <authorList>
            <person name="Fulton L."/>
            <person name="Clifton S."/>
            <person name="Fulton B."/>
            <person name="Xu J."/>
            <person name="Minx P."/>
            <person name="Pepin K.H."/>
            <person name="Johnson M."/>
            <person name="Thiruvilangam P."/>
            <person name="Bhonagiri V."/>
            <person name="Nash W.E."/>
            <person name="Mardis E.R."/>
            <person name="Wilson R.K."/>
        </authorList>
    </citation>
    <scope>NUCLEOTIDE SEQUENCE [LARGE SCALE GENOMIC DNA]</scope>
    <source>
        <strain evidence="7">DSM 15702</strain>
    </source>
</reference>
<dbReference type="GO" id="GO:0006412">
    <property type="term" value="P:translation"/>
    <property type="evidence" value="ECO:0007669"/>
    <property type="project" value="UniProtKB-UniRule"/>
</dbReference>
<keyword evidence="8" id="KW-1185">Reference proteome</keyword>
<sequence length="99" mass="11679">MTITRSDQNKEDKTMSEREKNEKSTVRPMKRTRKKVCAFCADRAEFIDYKDVAKLRKCMTERYKILPRRVTGCCAYHQRELTTAIKKARQVALIPYVSD</sequence>
<feature type="region of interest" description="Disordered" evidence="6">
    <location>
        <begin position="1"/>
        <end position="28"/>
    </location>
</feature>
<dbReference type="PRINTS" id="PR00974">
    <property type="entry name" value="RIBOSOMALS18"/>
</dbReference>
<keyword evidence="2 4" id="KW-0689">Ribosomal protein</keyword>
<dbReference type="GO" id="GO:0022627">
    <property type="term" value="C:cytosolic small ribosomal subunit"/>
    <property type="evidence" value="ECO:0007669"/>
    <property type="project" value="TreeGrafter"/>
</dbReference>
<dbReference type="InterPro" id="IPR036870">
    <property type="entry name" value="Ribosomal_bS18_sf"/>
</dbReference>
<accession>B0MNP4</accession>
<dbReference type="Gene3D" id="4.10.640.10">
    <property type="entry name" value="Ribosomal protein S18"/>
    <property type="match status" value="1"/>
</dbReference>
<proteinExistence type="inferred from homology"/>
<organism evidence="7 8">
    <name type="scientific">[Eubacterium] siraeum DSM 15702</name>
    <dbReference type="NCBI Taxonomy" id="428128"/>
    <lineage>
        <taxon>Bacteria</taxon>
        <taxon>Bacillati</taxon>
        <taxon>Bacillota</taxon>
        <taxon>Clostridia</taxon>
        <taxon>Eubacteriales</taxon>
        <taxon>Oscillospiraceae</taxon>
        <taxon>Oscillospiraceae incertae sedis</taxon>
    </lineage>
</organism>
<dbReference type="PANTHER" id="PTHR13479">
    <property type="entry name" value="30S RIBOSOMAL PROTEIN S18"/>
    <property type="match status" value="1"/>
</dbReference>
<dbReference type="SUPFAM" id="SSF46911">
    <property type="entry name" value="Ribosomal protein S18"/>
    <property type="match status" value="1"/>
</dbReference>
<comment type="subunit">
    <text evidence="4">Part of the 30S ribosomal subunit. Forms a tight heterodimer with protein bS6.</text>
</comment>
<dbReference type="GO" id="GO:0003735">
    <property type="term" value="F:structural constituent of ribosome"/>
    <property type="evidence" value="ECO:0007669"/>
    <property type="project" value="InterPro"/>
</dbReference>
<dbReference type="NCBIfam" id="TIGR00165">
    <property type="entry name" value="S18"/>
    <property type="match status" value="1"/>
</dbReference>
<name>B0MNP4_9FIRM</name>
<dbReference type="Pfam" id="PF01084">
    <property type="entry name" value="Ribosomal_S18"/>
    <property type="match status" value="1"/>
</dbReference>
<evidence type="ECO:0000256" key="1">
    <source>
        <dbReference type="ARBA" id="ARBA00005589"/>
    </source>
</evidence>
<keyword evidence="4" id="KW-0694">RNA-binding</keyword>
<evidence type="ECO:0000256" key="5">
    <source>
        <dbReference type="RuleBase" id="RU003910"/>
    </source>
</evidence>
<evidence type="ECO:0000256" key="4">
    <source>
        <dbReference type="HAMAP-Rule" id="MF_00270"/>
    </source>
</evidence>
<evidence type="ECO:0000313" key="7">
    <source>
        <dbReference type="EMBL" id="EDS00756.1"/>
    </source>
</evidence>
<dbReference type="HAMAP" id="MF_00270">
    <property type="entry name" value="Ribosomal_bS18"/>
    <property type="match status" value="1"/>
</dbReference>
<evidence type="ECO:0000256" key="2">
    <source>
        <dbReference type="ARBA" id="ARBA00022980"/>
    </source>
</evidence>
<comment type="caution">
    <text evidence="7">The sequence shown here is derived from an EMBL/GenBank/DDBJ whole genome shotgun (WGS) entry which is preliminary data.</text>
</comment>
<dbReference type="PANTHER" id="PTHR13479:SF40">
    <property type="entry name" value="SMALL RIBOSOMAL SUBUNIT PROTEIN BS18M"/>
    <property type="match status" value="1"/>
</dbReference>
<feature type="compositionally biased region" description="Basic and acidic residues" evidence="6">
    <location>
        <begin position="7"/>
        <end position="25"/>
    </location>
</feature>
<dbReference type="AlphaFoldDB" id="B0MNP4"/>
<comment type="function">
    <text evidence="4">Binds as a heterodimer with protein bS6 to the central domain of the 16S rRNA, where it helps stabilize the platform of the 30S subunit.</text>
</comment>
<reference evidence="7" key="2">
    <citation type="submission" date="2014-06" db="EMBL/GenBank/DDBJ databases">
        <title>Draft genome sequence of Eubacterium siraeum (DSM 15702).</title>
        <authorList>
            <person name="Sudarsanam P."/>
            <person name="Ley R."/>
            <person name="Guruge J."/>
            <person name="Turnbaugh P.J."/>
            <person name="Mahowald M."/>
            <person name="Liep D."/>
            <person name="Gordon J."/>
        </authorList>
    </citation>
    <scope>NUCLEOTIDE SEQUENCE</scope>
    <source>
        <strain evidence="7">DSM 15702</strain>
    </source>
</reference>
<evidence type="ECO:0000256" key="6">
    <source>
        <dbReference type="SAM" id="MobiDB-lite"/>
    </source>
</evidence>
<dbReference type="EMBL" id="ABCA03000046">
    <property type="protein sequence ID" value="EDS00756.1"/>
    <property type="molecule type" value="Genomic_DNA"/>
</dbReference>
<keyword evidence="3 4" id="KW-0687">Ribonucleoprotein</keyword>